<reference evidence="2" key="1">
    <citation type="submission" date="2018-04" db="EMBL/GenBank/DDBJ databases">
        <title>Submission of carbapenemase encoding plasmids from multiple species.</title>
        <authorList>
            <person name="Witteveen S."/>
            <person name="Landman F."/>
        </authorList>
    </citation>
    <scope>NUCLEOTIDE SEQUENCE</scope>
    <source>
        <strain evidence="2">RIVM0002</strain>
        <plasmid evidence="2">pRIVM0002_IMP-4_171109_B03</plasmid>
    </source>
</reference>
<dbReference type="InterPro" id="IPR008868">
    <property type="entry name" value="TniB"/>
</dbReference>
<dbReference type="RefSeq" id="WP_163123958.1">
    <property type="nucleotide sequence ID" value="NZ_CP089038.1"/>
</dbReference>
<geneLocation type="plasmid" evidence="2">
    <name>pRIVM0002_IMP-4_171109_B03</name>
</geneLocation>
<dbReference type="AlphaFoldDB" id="A0A499RL62"/>
<organism evidence="2">
    <name type="scientific">Acinetobacter ursingii</name>
    <dbReference type="NCBI Taxonomy" id="108980"/>
    <lineage>
        <taxon>Bacteria</taxon>
        <taxon>Pseudomonadati</taxon>
        <taxon>Pseudomonadota</taxon>
        <taxon>Gammaproteobacteria</taxon>
        <taxon>Moraxellales</taxon>
        <taxon>Moraxellaceae</taxon>
        <taxon>Acinetobacter</taxon>
    </lineage>
</organism>
<protein>
    <submittedName>
        <fullName evidence="2">Transposase</fullName>
    </submittedName>
</protein>
<dbReference type="Pfam" id="PF05621">
    <property type="entry name" value="TniB"/>
    <property type="match status" value="1"/>
</dbReference>
<evidence type="ECO:0000259" key="1">
    <source>
        <dbReference type="SMART" id="SM00382"/>
    </source>
</evidence>
<dbReference type="InterPro" id="IPR003593">
    <property type="entry name" value="AAA+_ATPase"/>
</dbReference>
<evidence type="ECO:0000313" key="2">
    <source>
        <dbReference type="EMBL" id="AXK00281.1"/>
    </source>
</evidence>
<dbReference type="SMART" id="SM00382">
    <property type="entry name" value="AAA"/>
    <property type="match status" value="1"/>
</dbReference>
<proteinExistence type="predicted"/>
<dbReference type="InterPro" id="IPR027417">
    <property type="entry name" value="P-loop_NTPase"/>
</dbReference>
<dbReference type="Gene3D" id="3.40.50.300">
    <property type="entry name" value="P-loop containing nucleotide triphosphate hydrolases"/>
    <property type="match status" value="1"/>
</dbReference>
<sequence>MNSDQIILDKINKIMQLVVVSSEFNTAYKGILLCAEKNKTYAQPFGCLLLAKGGLGKTTLCQTIVKKHPPTYRTEEGFKKSIVPVFYIEVPSPATVKSVASCMLNALHDPAPFSGSTAQMNHKLVALLKVCETRLIFIDEFHHLFDLQTSTKRMNTVVCNWIKTLVNETGICFCLVGLPEFESLLKIDSQLARRFSQTFKLNQLRVTKIDEPGTLHAFLHQISLNIEKYLHIKFEPSLTSQLLALQIYIATNGHHAYLMLLLENCLFQVMKKDKYIITIEEFIKAWDDGITSYVSKTKSNPFRLDMTSISSKIRNS</sequence>
<feature type="domain" description="AAA+ ATPase" evidence="1">
    <location>
        <begin position="43"/>
        <end position="205"/>
    </location>
</feature>
<name>A0A499RL62_9GAMM</name>
<keyword evidence="2" id="KW-0614">Plasmid</keyword>
<accession>A0A499RL62</accession>
<dbReference type="SUPFAM" id="SSF52540">
    <property type="entry name" value="P-loop containing nucleoside triphosphate hydrolases"/>
    <property type="match status" value="1"/>
</dbReference>
<dbReference type="EMBL" id="MH220285">
    <property type="protein sequence ID" value="AXK00281.1"/>
    <property type="molecule type" value="Genomic_DNA"/>
</dbReference>